<dbReference type="OrthoDB" id="1884773at2759"/>
<dbReference type="SUPFAM" id="SSF51110">
    <property type="entry name" value="alpha-D-mannose-specific plant lectins"/>
    <property type="match status" value="1"/>
</dbReference>
<dbReference type="KEGG" id="char:116221018"/>
<keyword evidence="2" id="KW-1185">Reference proteome</keyword>
<dbReference type="GeneID" id="116221018"/>
<dbReference type="AlphaFoldDB" id="A0A6P8FIU0"/>
<dbReference type="Gene3D" id="2.90.10.10">
    <property type="entry name" value="Bulb-type lectin domain"/>
    <property type="match status" value="1"/>
</dbReference>
<name>A0A6P8FIU0_CLUHA</name>
<dbReference type="SMART" id="SM00108">
    <property type="entry name" value="B_lectin"/>
    <property type="match status" value="1"/>
</dbReference>
<reference evidence="3" key="1">
    <citation type="submission" date="2025-08" db="UniProtKB">
        <authorList>
            <consortium name="RefSeq"/>
        </authorList>
    </citation>
    <scope>IDENTIFICATION</scope>
</reference>
<accession>A0A6P8FIU0</accession>
<organism evidence="2 3">
    <name type="scientific">Clupea harengus</name>
    <name type="common">Atlantic herring</name>
    <dbReference type="NCBI Taxonomy" id="7950"/>
    <lineage>
        <taxon>Eukaryota</taxon>
        <taxon>Metazoa</taxon>
        <taxon>Chordata</taxon>
        <taxon>Craniata</taxon>
        <taxon>Vertebrata</taxon>
        <taxon>Euteleostomi</taxon>
        <taxon>Actinopterygii</taxon>
        <taxon>Neopterygii</taxon>
        <taxon>Teleostei</taxon>
        <taxon>Clupei</taxon>
        <taxon>Clupeiformes</taxon>
        <taxon>Clupeoidei</taxon>
        <taxon>Clupeidae</taxon>
        <taxon>Clupea</taxon>
    </lineage>
</organism>
<dbReference type="InterPro" id="IPR036426">
    <property type="entry name" value="Bulb-type_lectin_dom_sf"/>
</dbReference>
<feature type="domain" description="Bulb-type lectin" evidence="1">
    <location>
        <begin position="3"/>
        <end position="110"/>
    </location>
</feature>
<protein>
    <submittedName>
        <fullName evidence="3">Mannose-specific lectin-like</fullName>
    </submittedName>
</protein>
<sequence>MSGNRLTAPGQLYPGDFLRSNNNAATATFLANGNFVVTTTKQVWESSSTGNGGAFIIMQSDGNLVIYDGNDKPVWATDTGGKGGPASQLCLSDDGQLQILDGGKLIWSRH</sequence>
<dbReference type="RefSeq" id="XP_031425834.1">
    <property type="nucleotide sequence ID" value="XM_031569974.1"/>
</dbReference>
<dbReference type="Proteomes" id="UP000515152">
    <property type="component" value="Chromosome 7"/>
</dbReference>
<evidence type="ECO:0000313" key="3">
    <source>
        <dbReference type="RefSeq" id="XP_031425834.1"/>
    </source>
</evidence>
<evidence type="ECO:0000313" key="2">
    <source>
        <dbReference type="Proteomes" id="UP000515152"/>
    </source>
</evidence>
<dbReference type="PROSITE" id="PS50927">
    <property type="entry name" value="BULB_LECTIN"/>
    <property type="match status" value="1"/>
</dbReference>
<proteinExistence type="predicted"/>
<evidence type="ECO:0000259" key="1">
    <source>
        <dbReference type="PROSITE" id="PS50927"/>
    </source>
</evidence>
<gene>
    <name evidence="3" type="primary">LOC116221018</name>
</gene>
<dbReference type="InterPro" id="IPR001480">
    <property type="entry name" value="Bulb-type_lectin_dom"/>
</dbReference>